<gene>
    <name evidence="5" type="primary">nusG</name>
    <name evidence="10" type="ORF">Ga0061068_12411</name>
</gene>
<keyword evidence="3 5" id="KW-0805">Transcription regulation</keyword>
<reference evidence="11" key="1">
    <citation type="submission" date="2015-08" db="EMBL/GenBank/DDBJ databases">
        <authorList>
            <person name="Babu N.S."/>
            <person name="Beckwith C.J."/>
            <person name="Beseler K.G."/>
            <person name="Brison A."/>
            <person name="Carone J.V."/>
            <person name="Caskin T.P."/>
            <person name="Diamond M."/>
            <person name="Durham M.E."/>
            <person name="Foxe J.M."/>
            <person name="Go M."/>
            <person name="Henderson B.A."/>
            <person name="Jones I.B."/>
            <person name="McGettigan J.A."/>
            <person name="Micheletti S.J."/>
            <person name="Nasrallah M.E."/>
            <person name="Ortiz D."/>
            <person name="Piller C.R."/>
            <person name="Privatt S.R."/>
            <person name="Schneider S.L."/>
            <person name="Sharp S."/>
            <person name="Smith T.C."/>
            <person name="Stanton J.D."/>
            <person name="Ullery H.E."/>
            <person name="Wilson R.J."/>
            <person name="Serrano M.G."/>
            <person name="Buck G."/>
            <person name="Lee V."/>
            <person name="Wang Y."/>
            <person name="Carvalho R."/>
            <person name="Voegtly L."/>
            <person name="Shi R."/>
            <person name="Duckworth R."/>
            <person name="Johnson A."/>
            <person name="Loviza R."/>
            <person name="Walstead R."/>
            <person name="Shah Z."/>
            <person name="Kiflezghi M."/>
            <person name="Wade K."/>
            <person name="Ball S.L."/>
            <person name="Bradley K.W."/>
            <person name="Asai D.J."/>
            <person name="Bowman C.A."/>
            <person name="Russell D.A."/>
            <person name="Pope W.H."/>
            <person name="Jacobs-Sera D."/>
            <person name="Hendrix R.W."/>
            <person name="Hatfull G.F."/>
        </authorList>
    </citation>
    <scope>NUCLEOTIDE SEQUENCE [LARGE SCALE GENOMIC DNA]</scope>
    <source>
        <strain evidence="11">JCM 19170</strain>
    </source>
</reference>
<dbReference type="PANTHER" id="PTHR30265">
    <property type="entry name" value="RHO-INTERACTING TRANSCRIPTION TERMINATION FACTOR NUSG"/>
    <property type="match status" value="1"/>
</dbReference>
<dbReference type="AlphaFoldDB" id="A0A0K6IYF9"/>
<dbReference type="Gene3D" id="2.30.30.30">
    <property type="match status" value="1"/>
</dbReference>
<evidence type="ECO:0000256" key="2">
    <source>
        <dbReference type="ARBA" id="ARBA00022814"/>
    </source>
</evidence>
<dbReference type="InterPro" id="IPR006645">
    <property type="entry name" value="NGN-like_dom"/>
</dbReference>
<dbReference type="InterPro" id="IPR043425">
    <property type="entry name" value="NusG-like"/>
</dbReference>
<evidence type="ECO:0000259" key="8">
    <source>
        <dbReference type="SMART" id="SM00738"/>
    </source>
</evidence>
<feature type="domain" description="NusG-like N-terminal" evidence="8">
    <location>
        <begin position="2"/>
        <end position="111"/>
    </location>
</feature>
<dbReference type="InterPro" id="IPR001062">
    <property type="entry name" value="Transcrpt_antiterm_NusG"/>
</dbReference>
<dbReference type="Gene3D" id="3.30.70.940">
    <property type="entry name" value="NusG, N-terminal domain"/>
    <property type="match status" value="1"/>
</dbReference>
<dbReference type="EMBL" id="CYHH01000024">
    <property type="protein sequence ID" value="CUB08155.1"/>
    <property type="molecule type" value="Genomic_DNA"/>
</dbReference>
<evidence type="ECO:0000313" key="11">
    <source>
        <dbReference type="Proteomes" id="UP000182108"/>
    </source>
</evidence>
<comment type="function">
    <text evidence="5 7">Participates in transcription elongation, termination and antitermination.</text>
</comment>
<dbReference type="SMART" id="SM00739">
    <property type="entry name" value="KOW"/>
    <property type="match status" value="1"/>
</dbReference>
<dbReference type="PANTHER" id="PTHR30265:SF2">
    <property type="entry name" value="TRANSCRIPTION TERMINATION_ANTITERMINATION PROTEIN NUSG"/>
    <property type="match status" value="1"/>
</dbReference>
<dbReference type="OrthoDB" id="5292322at2"/>
<dbReference type="GO" id="GO:0006353">
    <property type="term" value="P:DNA-templated transcription termination"/>
    <property type="evidence" value="ECO:0007669"/>
    <property type="project" value="UniProtKB-UniRule"/>
</dbReference>
<dbReference type="NCBIfam" id="TIGR00922">
    <property type="entry name" value="nusG"/>
    <property type="match status" value="1"/>
</dbReference>
<dbReference type="PRINTS" id="PR00338">
    <property type="entry name" value="NUSGTNSCPFCT"/>
</dbReference>
<dbReference type="GO" id="GO:0005829">
    <property type="term" value="C:cytosol"/>
    <property type="evidence" value="ECO:0007669"/>
    <property type="project" value="UniProtKB-ARBA"/>
</dbReference>
<dbReference type="SUPFAM" id="SSF50104">
    <property type="entry name" value="Translation proteins SH3-like domain"/>
    <property type="match status" value="1"/>
</dbReference>
<protein>
    <recommendedName>
        <fullName evidence="5 6">Transcription termination/antitermination protein NusG</fullName>
    </recommendedName>
</protein>
<dbReference type="InterPro" id="IPR014722">
    <property type="entry name" value="Rib_uL2_dom2"/>
</dbReference>
<evidence type="ECO:0000313" key="10">
    <source>
        <dbReference type="EMBL" id="CUB08155.1"/>
    </source>
</evidence>
<evidence type="ECO:0000256" key="7">
    <source>
        <dbReference type="RuleBase" id="RU000538"/>
    </source>
</evidence>
<evidence type="ECO:0000256" key="3">
    <source>
        <dbReference type="ARBA" id="ARBA00023015"/>
    </source>
</evidence>
<evidence type="ECO:0000256" key="4">
    <source>
        <dbReference type="ARBA" id="ARBA00023163"/>
    </source>
</evidence>
<keyword evidence="2 5" id="KW-0889">Transcription antitermination</keyword>
<dbReference type="RefSeq" id="WP_055424388.1">
    <property type="nucleotide sequence ID" value="NZ_CYHH01000024.1"/>
</dbReference>
<name>A0A0K6IYF9_9PROT</name>
<comment type="similarity">
    <text evidence="5 7">Belongs to the NusG family.</text>
</comment>
<dbReference type="FunFam" id="2.30.30.30:FF:000002">
    <property type="entry name" value="Transcription termination/antitermination factor NusG"/>
    <property type="match status" value="1"/>
</dbReference>
<evidence type="ECO:0000256" key="1">
    <source>
        <dbReference type="ARBA" id="ARBA00022472"/>
    </source>
</evidence>
<dbReference type="Pfam" id="PF02357">
    <property type="entry name" value="NusG"/>
    <property type="match status" value="1"/>
</dbReference>
<dbReference type="Pfam" id="PF00467">
    <property type="entry name" value="KOW"/>
    <property type="match status" value="1"/>
</dbReference>
<sequence length="177" mass="20224">MAKRWYVVQAHAGYEKQVQKALQERIKRAGMEDLFGRILVPVEKVVEMRSGQKTETERKFYPGYVLVEMEMNDDTWHLVRSLPKVSGFVGGTPTKPAPIPERDVEKILQQMQEGGEKPRPRIVFEPGEVVRIKEGPFADFMGTVEEVDYDRSRLTVAVTIFGRAAPVQLEFSQVEKT</sequence>
<dbReference type="FunFam" id="3.30.70.940:FF:000001">
    <property type="entry name" value="Transcription termination/antitermination protein NusG"/>
    <property type="match status" value="1"/>
</dbReference>
<dbReference type="Proteomes" id="UP000182108">
    <property type="component" value="Unassembled WGS sequence"/>
</dbReference>
<feature type="domain" description="KOW" evidence="9">
    <location>
        <begin position="123"/>
        <end position="150"/>
    </location>
</feature>
<accession>A0A0K6IYF9</accession>
<dbReference type="CDD" id="cd09891">
    <property type="entry name" value="NGN_Bact_1"/>
    <property type="match status" value="1"/>
</dbReference>
<keyword evidence="11" id="KW-1185">Reference proteome</keyword>
<dbReference type="SMART" id="SM00738">
    <property type="entry name" value="NGN"/>
    <property type="match status" value="1"/>
</dbReference>
<evidence type="ECO:0000256" key="6">
    <source>
        <dbReference type="NCBIfam" id="TIGR00922"/>
    </source>
</evidence>
<dbReference type="InterPro" id="IPR036735">
    <property type="entry name" value="NGN_dom_sf"/>
</dbReference>
<dbReference type="CDD" id="cd06091">
    <property type="entry name" value="KOW_NusG"/>
    <property type="match status" value="1"/>
</dbReference>
<dbReference type="GO" id="GO:0006354">
    <property type="term" value="P:DNA-templated transcription elongation"/>
    <property type="evidence" value="ECO:0007669"/>
    <property type="project" value="UniProtKB-UniRule"/>
</dbReference>
<organism evidence="10 11">
    <name type="scientific">Tepidiphilus thermophilus</name>
    <dbReference type="NCBI Taxonomy" id="876478"/>
    <lineage>
        <taxon>Bacteria</taxon>
        <taxon>Pseudomonadati</taxon>
        <taxon>Pseudomonadota</taxon>
        <taxon>Hydrogenophilia</taxon>
        <taxon>Hydrogenophilales</taxon>
        <taxon>Hydrogenophilaceae</taxon>
        <taxon>Tepidiphilus</taxon>
    </lineage>
</organism>
<dbReference type="InterPro" id="IPR008991">
    <property type="entry name" value="Translation_prot_SH3-like_sf"/>
</dbReference>
<dbReference type="HAMAP" id="MF_00948">
    <property type="entry name" value="NusG"/>
    <property type="match status" value="1"/>
</dbReference>
<dbReference type="GO" id="GO:0031564">
    <property type="term" value="P:transcription antitermination"/>
    <property type="evidence" value="ECO:0007669"/>
    <property type="project" value="UniProtKB-UniRule"/>
</dbReference>
<dbReference type="InterPro" id="IPR005824">
    <property type="entry name" value="KOW"/>
</dbReference>
<proteinExistence type="inferred from homology"/>
<evidence type="ECO:0000259" key="9">
    <source>
        <dbReference type="SMART" id="SM00739"/>
    </source>
</evidence>
<evidence type="ECO:0000256" key="5">
    <source>
        <dbReference type="HAMAP-Rule" id="MF_00948"/>
    </source>
</evidence>
<dbReference type="GO" id="GO:0032784">
    <property type="term" value="P:regulation of DNA-templated transcription elongation"/>
    <property type="evidence" value="ECO:0007669"/>
    <property type="project" value="InterPro"/>
</dbReference>
<dbReference type="SUPFAM" id="SSF82679">
    <property type="entry name" value="N-utilization substance G protein NusG, N-terminal domain"/>
    <property type="match status" value="1"/>
</dbReference>
<keyword evidence="4 5" id="KW-0804">Transcription</keyword>
<keyword evidence="1 5" id="KW-0806">Transcription termination</keyword>
<dbReference type="InterPro" id="IPR047050">
    <property type="entry name" value="NGN"/>
</dbReference>